<dbReference type="EMBL" id="CZRL01000074">
    <property type="protein sequence ID" value="CUS52000.1"/>
    <property type="molecule type" value="Genomic_DNA"/>
</dbReference>
<name>A0A160TUD6_9ZZZZ</name>
<proteinExistence type="predicted"/>
<reference evidence="1" key="1">
    <citation type="submission" date="2015-10" db="EMBL/GenBank/DDBJ databases">
        <authorList>
            <person name="Gilbert D.G."/>
        </authorList>
    </citation>
    <scope>NUCLEOTIDE SEQUENCE</scope>
</reference>
<sequence length="43" mass="4547">MVGVPLTGIVKPSWYCSATGLSQRLGGADLPSFTSVPARKRQN</sequence>
<evidence type="ECO:0000313" key="1">
    <source>
        <dbReference type="EMBL" id="CUS52000.1"/>
    </source>
</evidence>
<gene>
    <name evidence="1" type="ORF">MGWOODY_XGa1190</name>
</gene>
<accession>A0A160TUD6</accession>
<dbReference type="AlphaFoldDB" id="A0A160TUD6"/>
<protein>
    <submittedName>
        <fullName evidence="1">Uncharacterized protein</fullName>
    </submittedName>
</protein>
<organism evidence="1">
    <name type="scientific">hydrothermal vent metagenome</name>
    <dbReference type="NCBI Taxonomy" id="652676"/>
    <lineage>
        <taxon>unclassified sequences</taxon>
        <taxon>metagenomes</taxon>
        <taxon>ecological metagenomes</taxon>
    </lineage>
</organism>